<keyword evidence="2" id="KW-0472">Membrane</keyword>
<gene>
    <name evidence="3" type="ORF">MONBRDRAFT_33862</name>
</gene>
<proteinExistence type="predicted"/>
<evidence type="ECO:0000313" key="3">
    <source>
        <dbReference type="EMBL" id="EDQ86463.1"/>
    </source>
</evidence>
<sequence>MVMVISRSLVAAATVRGGGRALLRIGSALRSTGLVQPSGPILTRGGRRCLTSSIPRRGPSPGTPTPGEGSPGEISNRSILREMLLFSPLSTLAGITIGGLGATLAAILYFLHMGDVVNAKEVLSDLRQYRLVLQHMSETGLVDPTEAERLSQAATMTAEQATRVTEASPSTGSGGVPTWLSVPVSMLAPAICWTLGFLVTSSIAFTRARVRLRMREHMRQVNFSLTSFDRQSRLLKIRTLQESTMDVVLPDNQAAVDLVLDCARRTSSAQPFVALPKRQHFLIMNSLLNIVAPKYSHGYVREDMGLPTHSALYWIGLSFRYETPKARKLRVIVASDELLRRVQLGEEMPHLEDASHDIRWQTLTVMADILKQQEAGEELCGPGKNCIIKLHPITLSIPAYAGDVRPAPLA</sequence>
<feature type="transmembrane region" description="Helical" evidence="2">
    <location>
        <begin position="186"/>
        <end position="205"/>
    </location>
</feature>
<evidence type="ECO:0000313" key="4">
    <source>
        <dbReference type="Proteomes" id="UP000001357"/>
    </source>
</evidence>
<feature type="region of interest" description="Disordered" evidence="1">
    <location>
        <begin position="46"/>
        <end position="74"/>
    </location>
</feature>
<dbReference type="eggNOG" id="ENOG502SE48">
    <property type="taxonomic scope" value="Eukaryota"/>
</dbReference>
<feature type="compositionally biased region" description="Low complexity" evidence="1">
    <location>
        <begin position="52"/>
        <end position="74"/>
    </location>
</feature>
<dbReference type="KEGG" id="mbr:MONBRDRAFT_33862"/>
<reference evidence="3 4" key="1">
    <citation type="journal article" date="2008" name="Nature">
        <title>The genome of the choanoflagellate Monosiga brevicollis and the origin of metazoans.</title>
        <authorList>
            <consortium name="JGI Sequencing"/>
            <person name="King N."/>
            <person name="Westbrook M.J."/>
            <person name="Young S.L."/>
            <person name="Kuo A."/>
            <person name="Abedin M."/>
            <person name="Chapman J."/>
            <person name="Fairclough S."/>
            <person name="Hellsten U."/>
            <person name="Isogai Y."/>
            <person name="Letunic I."/>
            <person name="Marr M."/>
            <person name="Pincus D."/>
            <person name="Putnam N."/>
            <person name="Rokas A."/>
            <person name="Wright K.J."/>
            <person name="Zuzow R."/>
            <person name="Dirks W."/>
            <person name="Good M."/>
            <person name="Goodstein D."/>
            <person name="Lemons D."/>
            <person name="Li W."/>
            <person name="Lyons J.B."/>
            <person name="Morris A."/>
            <person name="Nichols S."/>
            <person name="Richter D.J."/>
            <person name="Salamov A."/>
            <person name="Bork P."/>
            <person name="Lim W.A."/>
            <person name="Manning G."/>
            <person name="Miller W.T."/>
            <person name="McGinnis W."/>
            <person name="Shapiro H."/>
            <person name="Tjian R."/>
            <person name="Grigoriev I.V."/>
            <person name="Rokhsar D."/>
        </authorList>
    </citation>
    <scope>NUCLEOTIDE SEQUENCE [LARGE SCALE GENOMIC DNA]</scope>
    <source>
        <strain evidence="4">MX1 / ATCC 50154</strain>
    </source>
</reference>
<dbReference type="AlphaFoldDB" id="A9V7Z8"/>
<dbReference type="GeneID" id="5894025"/>
<dbReference type="InParanoid" id="A9V7Z8"/>
<evidence type="ECO:0000256" key="1">
    <source>
        <dbReference type="SAM" id="MobiDB-lite"/>
    </source>
</evidence>
<dbReference type="EMBL" id="CH991566">
    <property type="protein sequence ID" value="EDQ86463.1"/>
    <property type="molecule type" value="Genomic_DNA"/>
</dbReference>
<dbReference type="Proteomes" id="UP000001357">
    <property type="component" value="Unassembled WGS sequence"/>
</dbReference>
<feature type="transmembrane region" description="Helical" evidence="2">
    <location>
        <begin position="84"/>
        <end position="111"/>
    </location>
</feature>
<protein>
    <submittedName>
        <fullName evidence="3">Uncharacterized protein</fullName>
    </submittedName>
</protein>
<keyword evidence="4" id="KW-1185">Reference proteome</keyword>
<name>A9V7Z8_MONBE</name>
<evidence type="ECO:0000256" key="2">
    <source>
        <dbReference type="SAM" id="Phobius"/>
    </source>
</evidence>
<keyword evidence="2" id="KW-0812">Transmembrane</keyword>
<accession>A9V7Z8</accession>
<dbReference type="OMA" id="THSALYW"/>
<dbReference type="RefSeq" id="XP_001748853.1">
    <property type="nucleotide sequence ID" value="XM_001748801.1"/>
</dbReference>
<keyword evidence="2" id="KW-1133">Transmembrane helix</keyword>
<organism evidence="3 4">
    <name type="scientific">Monosiga brevicollis</name>
    <name type="common">Choanoflagellate</name>
    <dbReference type="NCBI Taxonomy" id="81824"/>
    <lineage>
        <taxon>Eukaryota</taxon>
        <taxon>Choanoflagellata</taxon>
        <taxon>Craspedida</taxon>
        <taxon>Salpingoecidae</taxon>
        <taxon>Monosiga</taxon>
    </lineage>
</organism>